<accession>A0A658QVI6</accession>
<reference evidence="1 2" key="1">
    <citation type="submission" date="2016-01" db="EMBL/GenBank/DDBJ databases">
        <authorList>
            <person name="Peeters C."/>
        </authorList>
    </citation>
    <scope>NUCLEOTIDE SEQUENCE [LARGE SCALE GENOMIC DNA]</scope>
    <source>
        <strain evidence="1">LMG 29315</strain>
    </source>
</reference>
<protein>
    <recommendedName>
        <fullName evidence="3">DUF3293 domain-containing protein</fullName>
    </recommendedName>
</protein>
<dbReference type="InterPro" id="IPR021710">
    <property type="entry name" value="DUF3293"/>
</dbReference>
<evidence type="ECO:0000313" key="2">
    <source>
        <dbReference type="Proteomes" id="UP000198263"/>
    </source>
</evidence>
<comment type="caution">
    <text evidence="1">The sequence shown here is derived from an EMBL/GenBank/DDBJ whole genome shotgun (WGS) entry which is preliminary data.</text>
</comment>
<name>A0A658QVI6_9BURK</name>
<dbReference type="Pfam" id="PF11697">
    <property type="entry name" value="DUF3293"/>
    <property type="match status" value="1"/>
</dbReference>
<dbReference type="RefSeq" id="WP_052450029.1">
    <property type="nucleotide sequence ID" value="NZ_FCNV02000003.1"/>
</dbReference>
<gene>
    <name evidence="1" type="ORF">AWB72_02038</name>
</gene>
<evidence type="ECO:0008006" key="3">
    <source>
        <dbReference type="Google" id="ProtNLM"/>
    </source>
</evidence>
<dbReference type="AlphaFoldDB" id="A0A658QVI6"/>
<sequence>MNPLFPVHSIPVETLAAYRSAIYRIDDEPPIDMMIDTRNDAAASLLARHDVTGAVFVTAFNPFGRTLEQDENATRQQALAALVAQTGLHALPGAGIDPKGAWKAETSLLVLGADKETADELMIAFEQNAVVILDADGVPRLRLHPRYRHA</sequence>
<proteinExistence type="predicted"/>
<dbReference type="Proteomes" id="UP000198263">
    <property type="component" value="Unassembled WGS sequence"/>
</dbReference>
<evidence type="ECO:0000313" key="1">
    <source>
        <dbReference type="EMBL" id="SAL26483.1"/>
    </source>
</evidence>
<keyword evidence="2" id="KW-1185">Reference proteome</keyword>
<organism evidence="1 2">
    <name type="scientific">Caballeronia concitans</name>
    <dbReference type="NCBI Taxonomy" id="1777133"/>
    <lineage>
        <taxon>Bacteria</taxon>
        <taxon>Pseudomonadati</taxon>
        <taxon>Pseudomonadota</taxon>
        <taxon>Betaproteobacteria</taxon>
        <taxon>Burkholderiales</taxon>
        <taxon>Burkholderiaceae</taxon>
        <taxon>Caballeronia</taxon>
    </lineage>
</organism>
<dbReference type="OrthoDB" id="9811616at2"/>
<dbReference type="EMBL" id="FCNV02000003">
    <property type="protein sequence ID" value="SAL26483.1"/>
    <property type="molecule type" value="Genomic_DNA"/>
</dbReference>